<evidence type="ECO:0000313" key="4">
    <source>
        <dbReference type="EMBL" id="MBO8432398.1"/>
    </source>
</evidence>
<feature type="region of interest" description="Disordered" evidence="1">
    <location>
        <begin position="1"/>
        <end position="123"/>
    </location>
</feature>
<sequence>MPARCPKCGSFVKKDAESCPRCGADLSAIPLTEPKETQTSGQAATHSSPNKKTKQDKTAEPTKKTRADKTTGTSGNTRKNKTVKSIKKTRTDKTAKTSKKAVQKESVEQPREEADSPYQDTEKYPRLVQEFTAYYNKYQQLRQKAMQQPQKFDKQLKRYLKIRHATPTPPDTPWLGRFRIYRDYRCVFRVSFKKECILVEWPSQKKNLPDHSDEREPDTDAQTLLRLLCSDLHVSDYEESQLSYTSDARINDLLSTDTDSEIFLSSLILSITATAIIALAWHHGKLGLGAAYFLSLGFYILLPPIVHLFQADPTHPDTTGGNT</sequence>
<organism evidence="4 5">
    <name type="scientific">Candidatus Pullibacteroides excrementavium</name>
    <dbReference type="NCBI Taxonomy" id="2840905"/>
    <lineage>
        <taxon>Bacteria</taxon>
        <taxon>Pseudomonadati</taxon>
        <taxon>Bacteroidota</taxon>
        <taxon>Bacteroidia</taxon>
        <taxon>Bacteroidales</taxon>
        <taxon>Candidatus Pullibacteroides</taxon>
    </lineage>
</organism>
<reference evidence="4" key="2">
    <citation type="journal article" date="2021" name="PeerJ">
        <title>Extensive microbial diversity within the chicken gut microbiome revealed by metagenomics and culture.</title>
        <authorList>
            <person name="Gilroy R."/>
            <person name="Ravi A."/>
            <person name="Getino M."/>
            <person name="Pursley I."/>
            <person name="Horton D.L."/>
            <person name="Alikhan N.F."/>
            <person name="Baker D."/>
            <person name="Gharbi K."/>
            <person name="Hall N."/>
            <person name="Watson M."/>
            <person name="Adriaenssens E.M."/>
            <person name="Foster-Nyarko E."/>
            <person name="Jarju S."/>
            <person name="Secka A."/>
            <person name="Antonio M."/>
            <person name="Oren A."/>
            <person name="Chaudhuri R.R."/>
            <person name="La Ragione R."/>
            <person name="Hildebrand F."/>
            <person name="Pallen M.J."/>
        </authorList>
    </citation>
    <scope>NUCLEOTIDE SEQUENCE</scope>
    <source>
        <strain evidence="4">2889</strain>
    </source>
</reference>
<dbReference type="Pfam" id="PF13248">
    <property type="entry name" value="Zn_ribbon_3"/>
    <property type="match status" value="1"/>
</dbReference>
<accession>A0A9D9H2H8</accession>
<name>A0A9D9H2H8_9BACT</name>
<keyword evidence="2" id="KW-0812">Transmembrane</keyword>
<feature type="compositionally biased region" description="Basic and acidic residues" evidence="1">
    <location>
        <begin position="102"/>
        <end position="123"/>
    </location>
</feature>
<keyword evidence="2" id="KW-1133">Transmembrane helix</keyword>
<dbReference type="AlphaFoldDB" id="A0A9D9H2H8"/>
<dbReference type="EMBL" id="JADIMZ010000055">
    <property type="protein sequence ID" value="MBO8432398.1"/>
    <property type="molecule type" value="Genomic_DNA"/>
</dbReference>
<feature type="domain" description="Putative zinc-ribbon" evidence="3">
    <location>
        <begin position="4"/>
        <end position="26"/>
    </location>
</feature>
<evidence type="ECO:0000313" key="5">
    <source>
        <dbReference type="Proteomes" id="UP000823612"/>
    </source>
</evidence>
<evidence type="ECO:0000256" key="1">
    <source>
        <dbReference type="SAM" id="MobiDB-lite"/>
    </source>
</evidence>
<evidence type="ECO:0000259" key="3">
    <source>
        <dbReference type="Pfam" id="PF13248"/>
    </source>
</evidence>
<dbReference type="InterPro" id="IPR059113">
    <property type="entry name" value="Znf_ribbon"/>
</dbReference>
<evidence type="ECO:0000256" key="2">
    <source>
        <dbReference type="SAM" id="Phobius"/>
    </source>
</evidence>
<proteinExistence type="predicted"/>
<feature type="compositionally biased region" description="Basic and acidic residues" evidence="1">
    <location>
        <begin position="53"/>
        <end position="69"/>
    </location>
</feature>
<protein>
    <recommendedName>
        <fullName evidence="3">Putative zinc-ribbon domain-containing protein</fullName>
    </recommendedName>
</protein>
<dbReference type="Proteomes" id="UP000823612">
    <property type="component" value="Unassembled WGS sequence"/>
</dbReference>
<feature type="transmembrane region" description="Helical" evidence="2">
    <location>
        <begin position="262"/>
        <end position="281"/>
    </location>
</feature>
<feature type="compositionally biased region" description="Polar residues" evidence="1">
    <location>
        <begin position="37"/>
        <end position="48"/>
    </location>
</feature>
<reference evidence="4" key="1">
    <citation type="submission" date="2020-10" db="EMBL/GenBank/DDBJ databases">
        <authorList>
            <person name="Gilroy R."/>
        </authorList>
    </citation>
    <scope>NUCLEOTIDE SEQUENCE</scope>
    <source>
        <strain evidence="4">2889</strain>
    </source>
</reference>
<gene>
    <name evidence="4" type="ORF">IAB08_03775</name>
</gene>
<feature type="compositionally biased region" description="Basic residues" evidence="1">
    <location>
        <begin position="78"/>
        <end position="88"/>
    </location>
</feature>
<feature type="transmembrane region" description="Helical" evidence="2">
    <location>
        <begin position="288"/>
        <end position="309"/>
    </location>
</feature>
<comment type="caution">
    <text evidence="4">The sequence shown here is derived from an EMBL/GenBank/DDBJ whole genome shotgun (WGS) entry which is preliminary data.</text>
</comment>
<keyword evidence="2" id="KW-0472">Membrane</keyword>